<name>O65832_SOLLC</name>
<sequence length="37" mass="4205">FSERRPSFLLSIPKRNSWLIGAQPRPDIIPNSSSSCF</sequence>
<dbReference type="EMBL" id="AJ004928">
    <property type="protein sequence ID" value="CAA06226.1"/>
    <property type="molecule type" value="Genomic_DNA"/>
</dbReference>
<organism evidence="1">
    <name type="scientific">Solanum lycopersicum</name>
    <name type="common">Tomato</name>
    <name type="synonym">Lycopersicon esculentum</name>
    <dbReference type="NCBI Taxonomy" id="4081"/>
    <lineage>
        <taxon>Eukaryota</taxon>
        <taxon>Viridiplantae</taxon>
        <taxon>Streptophyta</taxon>
        <taxon>Embryophyta</taxon>
        <taxon>Tracheophyta</taxon>
        <taxon>Spermatophyta</taxon>
        <taxon>Magnoliopsida</taxon>
        <taxon>eudicotyledons</taxon>
        <taxon>Gunneridae</taxon>
        <taxon>Pentapetalae</taxon>
        <taxon>asterids</taxon>
        <taxon>lamiids</taxon>
        <taxon>Solanales</taxon>
        <taxon>Solanaceae</taxon>
        <taxon>Solanoideae</taxon>
        <taxon>Solaneae</taxon>
        <taxon>Solanum</taxon>
        <taxon>Solanum subgen. Lycopersicon</taxon>
    </lineage>
</organism>
<feature type="non-terminal residue" evidence="1">
    <location>
        <position position="37"/>
    </location>
</feature>
<accession>O65832</accession>
<dbReference type="AlphaFoldDB" id="O65832"/>
<reference evidence="1" key="1">
    <citation type="submission" date="1998-03" db="EMBL/GenBank/DDBJ databases">
        <title>Hypoxia induced cDNAs by Differential Display.</title>
        <authorList>
            <person name="Aggelis A."/>
            <person name="Kanellis A.K."/>
        </authorList>
    </citation>
    <scope>NUCLEOTIDE SEQUENCE</scope>
</reference>
<dbReference type="PIR" id="T06571">
    <property type="entry name" value="T06571"/>
</dbReference>
<feature type="non-terminal residue" evidence="1">
    <location>
        <position position="1"/>
    </location>
</feature>
<protein>
    <submittedName>
        <fullName evidence="1">Uncharacterized protein</fullName>
    </submittedName>
</protein>
<proteinExistence type="predicted"/>
<evidence type="ECO:0000313" key="1">
    <source>
        <dbReference type="EMBL" id="CAA06226.1"/>
    </source>
</evidence>